<evidence type="ECO:0000256" key="2">
    <source>
        <dbReference type="ARBA" id="ARBA00009928"/>
    </source>
</evidence>
<keyword evidence="8" id="KW-0470">Melanin biosynthesis</keyword>
<evidence type="ECO:0000256" key="11">
    <source>
        <dbReference type="SAM" id="SignalP"/>
    </source>
</evidence>
<dbReference type="PROSITE" id="PS00498">
    <property type="entry name" value="TYROSINASE_2"/>
    <property type="match status" value="1"/>
</dbReference>
<dbReference type="GO" id="GO:0046872">
    <property type="term" value="F:metal ion binding"/>
    <property type="evidence" value="ECO:0007669"/>
    <property type="project" value="UniProtKB-KW"/>
</dbReference>
<dbReference type="PROSITE" id="PS51257">
    <property type="entry name" value="PROKAR_LIPOPROTEIN"/>
    <property type="match status" value="1"/>
</dbReference>
<evidence type="ECO:0000256" key="6">
    <source>
        <dbReference type="ARBA" id="ARBA00023008"/>
    </source>
</evidence>
<gene>
    <name evidence="14" type="ORF">RCO7_06857</name>
</gene>
<dbReference type="Pfam" id="PF18132">
    <property type="entry name" value="Tyrosinase_C"/>
    <property type="match status" value="1"/>
</dbReference>
<feature type="domain" description="Tyrosinase copper-binding" evidence="12">
    <location>
        <begin position="109"/>
        <end position="126"/>
    </location>
</feature>
<evidence type="ECO:0000313" key="15">
    <source>
        <dbReference type="Proteomes" id="UP000178129"/>
    </source>
</evidence>
<comment type="similarity">
    <text evidence="2">Belongs to the tyrosinase family.</text>
</comment>
<comment type="catalytic activity">
    <reaction evidence="9">
        <text>2 L-dopa + O2 = 2 L-dopaquinone + 2 H2O</text>
        <dbReference type="Rhea" id="RHEA:34287"/>
        <dbReference type="ChEBI" id="CHEBI:15377"/>
        <dbReference type="ChEBI" id="CHEBI:15379"/>
        <dbReference type="ChEBI" id="CHEBI:57504"/>
        <dbReference type="ChEBI" id="CHEBI:57924"/>
        <dbReference type="EC" id="1.14.18.1"/>
    </reaction>
</comment>
<evidence type="ECO:0000256" key="8">
    <source>
        <dbReference type="ARBA" id="ARBA00023101"/>
    </source>
</evidence>
<evidence type="ECO:0000313" key="14">
    <source>
        <dbReference type="EMBL" id="CZS90551.1"/>
    </source>
</evidence>
<dbReference type="GO" id="GO:0004503">
    <property type="term" value="F:tyrosinase activity"/>
    <property type="evidence" value="ECO:0007669"/>
    <property type="project" value="UniProtKB-EC"/>
</dbReference>
<dbReference type="PANTHER" id="PTHR11474">
    <property type="entry name" value="TYROSINASE FAMILY MEMBER"/>
    <property type="match status" value="1"/>
</dbReference>
<dbReference type="InParanoid" id="A0A1E1JXU9"/>
<evidence type="ECO:0000256" key="4">
    <source>
        <dbReference type="ARBA" id="ARBA00022723"/>
    </source>
</evidence>
<keyword evidence="5" id="KW-0560">Oxidoreductase</keyword>
<dbReference type="SUPFAM" id="SSF48056">
    <property type="entry name" value="Di-copper centre-containing domain"/>
    <property type="match status" value="1"/>
</dbReference>
<keyword evidence="6" id="KW-0186">Copper</keyword>
<evidence type="ECO:0000256" key="1">
    <source>
        <dbReference type="ARBA" id="ARBA00001973"/>
    </source>
</evidence>
<reference evidence="15" key="1">
    <citation type="submission" date="2016-03" db="EMBL/GenBank/DDBJ databases">
        <authorList>
            <person name="Ploux O."/>
        </authorList>
    </citation>
    <scope>NUCLEOTIDE SEQUENCE [LARGE SCALE GENOMIC DNA]</scope>
    <source>
        <strain evidence="15">UK7</strain>
    </source>
</reference>
<dbReference type="Proteomes" id="UP000178129">
    <property type="component" value="Unassembled WGS sequence"/>
</dbReference>
<dbReference type="Pfam" id="PF00264">
    <property type="entry name" value="Tyrosinase"/>
    <property type="match status" value="1"/>
</dbReference>
<dbReference type="EC" id="1.14.18.1" evidence="3"/>
<dbReference type="GO" id="GO:0042438">
    <property type="term" value="P:melanin biosynthetic process"/>
    <property type="evidence" value="ECO:0007669"/>
    <property type="project" value="UniProtKB-KW"/>
</dbReference>
<evidence type="ECO:0000256" key="5">
    <source>
        <dbReference type="ARBA" id="ARBA00023002"/>
    </source>
</evidence>
<keyword evidence="15" id="KW-1185">Reference proteome</keyword>
<evidence type="ECO:0000259" key="12">
    <source>
        <dbReference type="PROSITE" id="PS00497"/>
    </source>
</evidence>
<evidence type="ECO:0000256" key="3">
    <source>
        <dbReference type="ARBA" id="ARBA00011906"/>
    </source>
</evidence>
<dbReference type="Gene3D" id="1.10.1280.10">
    <property type="entry name" value="Di-copper center containing domain from catechol oxidase"/>
    <property type="match status" value="1"/>
</dbReference>
<evidence type="ECO:0000256" key="10">
    <source>
        <dbReference type="ARBA" id="ARBA00048881"/>
    </source>
</evidence>
<comment type="cofactor">
    <cofactor evidence="1">
        <name>Cu(2+)</name>
        <dbReference type="ChEBI" id="CHEBI:29036"/>
    </cofactor>
</comment>
<proteinExistence type="inferred from homology"/>
<dbReference type="EMBL" id="FJUW01000004">
    <property type="protein sequence ID" value="CZS90551.1"/>
    <property type="molecule type" value="Genomic_DNA"/>
</dbReference>
<name>A0A1E1JXU9_9HELO</name>
<keyword evidence="7 14" id="KW-0503">Monooxygenase</keyword>
<dbReference type="InterPro" id="IPR002227">
    <property type="entry name" value="Tyrosinase_Cu-bd"/>
</dbReference>
<evidence type="ECO:0000256" key="7">
    <source>
        <dbReference type="ARBA" id="ARBA00023033"/>
    </source>
</evidence>
<dbReference type="STRING" id="914237.A0A1E1JXU9"/>
<dbReference type="PROSITE" id="PS00497">
    <property type="entry name" value="TYROSINASE_1"/>
    <property type="match status" value="1"/>
</dbReference>
<keyword evidence="4" id="KW-0479">Metal-binding</keyword>
<organism evidence="14 15">
    <name type="scientific">Rhynchosporium graminicola</name>
    <dbReference type="NCBI Taxonomy" id="2792576"/>
    <lineage>
        <taxon>Eukaryota</taxon>
        <taxon>Fungi</taxon>
        <taxon>Dikarya</taxon>
        <taxon>Ascomycota</taxon>
        <taxon>Pezizomycotina</taxon>
        <taxon>Leotiomycetes</taxon>
        <taxon>Helotiales</taxon>
        <taxon>Ploettnerulaceae</taxon>
        <taxon>Rhynchosporium</taxon>
    </lineage>
</organism>
<evidence type="ECO:0000256" key="9">
    <source>
        <dbReference type="ARBA" id="ARBA00048233"/>
    </source>
</evidence>
<protein>
    <recommendedName>
        <fullName evidence="3">tyrosinase</fullName>
        <ecNumber evidence="3">1.14.18.1</ecNumber>
    </recommendedName>
</protein>
<keyword evidence="11" id="KW-0732">Signal</keyword>
<feature type="domain" description="Tyrosinase copper-binding" evidence="13">
    <location>
        <begin position="305"/>
        <end position="316"/>
    </location>
</feature>
<feature type="chain" id="PRO_5009445369" description="tyrosinase" evidence="11">
    <location>
        <begin position="18"/>
        <end position="588"/>
    </location>
</feature>
<feature type="signal peptide" evidence="11">
    <location>
        <begin position="1"/>
        <end position="17"/>
    </location>
</feature>
<accession>A0A1E1JXU9</accession>
<dbReference type="PRINTS" id="PR00092">
    <property type="entry name" value="TYROSINASE"/>
</dbReference>
<dbReference type="Gene3D" id="2.60.310.20">
    <property type="match status" value="1"/>
</dbReference>
<comment type="caution">
    <text evidence="14">The sequence shown here is derived from an EMBL/GenBank/DDBJ whole genome shotgun (WGS) entry which is preliminary data.</text>
</comment>
<dbReference type="InterPro" id="IPR041640">
    <property type="entry name" value="Tyrosinase_C"/>
</dbReference>
<dbReference type="InterPro" id="IPR050316">
    <property type="entry name" value="Tyrosinase/Hemocyanin"/>
</dbReference>
<dbReference type="AlphaFoldDB" id="A0A1E1JXU9"/>
<evidence type="ECO:0000259" key="13">
    <source>
        <dbReference type="PROSITE" id="PS00498"/>
    </source>
</evidence>
<dbReference type="InterPro" id="IPR008922">
    <property type="entry name" value="Di-copper_centre_dom_sf"/>
</dbReference>
<dbReference type="PANTHER" id="PTHR11474:SF76">
    <property type="entry name" value="SHKT DOMAIN-CONTAINING PROTEIN"/>
    <property type="match status" value="1"/>
</dbReference>
<sequence>MLRQLITVLVLVASCFAITSDTRIAINGTHTGTKRQFGSPRPSRRNILDLQQDIPQWSLYVQSLNALQDKPEDYFLSYFQIAGIHGRPYFPWGGSAQTPGAPTTGYCTHSSPLFLPWHRPYLALFEQLLGATAQDLVKTYPPAQQASYQNAANNFRIPYWDWASTPTMPAVLNQPTVTITTGAGLKNVRNPLYRYNFHTFPLNATYFPTDSRKEGDAWLAKYPYTVRGAPNQLNSPSDPRAVDNALLASNLKSGTYYALVKPTSFNEFGTIASPGTSLESIHNSVHGAIGLAGGHMSILAYSAFDPIFWLHHVNVDRLFALYQAINPDQYLTPQKEQYGTFTLMPNSVDTELTLLQPFAPTGAGPYFTSKSVRQTSSFGYTYPEIQDWSQSLEQLKANVSAAINQLYRPSGTNVNPRFGELESRTQAQKKKAIEWSVGIKVSKFDLGGERFIIRVFLDTVPKDPKDWMAASSCVGSFLVFPPPHSAGVPYPEIDAYSEFSLVEGLAHLGRDATDVYGVRKFLRRALQWRVQKFDGTVVPVENIPSLIIKVQMESVEMGRDITELPSYGKKTLHPDITIGRAGGYAGSE</sequence>
<comment type="catalytic activity">
    <reaction evidence="10">
        <text>L-tyrosine + O2 = L-dopaquinone + H2O</text>
        <dbReference type="Rhea" id="RHEA:18117"/>
        <dbReference type="ChEBI" id="CHEBI:15377"/>
        <dbReference type="ChEBI" id="CHEBI:15379"/>
        <dbReference type="ChEBI" id="CHEBI:57924"/>
        <dbReference type="ChEBI" id="CHEBI:58315"/>
        <dbReference type="EC" id="1.14.18.1"/>
    </reaction>
</comment>